<evidence type="ECO:0000313" key="2">
    <source>
        <dbReference type="EMBL" id="KPB01619.1"/>
    </source>
</evidence>
<dbReference type="RefSeq" id="WP_053998645.1">
    <property type="nucleotide sequence ID" value="NZ_JXMU01000009.1"/>
</dbReference>
<comment type="caution">
    <text evidence="2">The sequence shown here is derived from an EMBL/GenBank/DDBJ whole genome shotgun (WGS) entry which is preliminary data.</text>
</comment>
<protein>
    <submittedName>
        <fullName evidence="2">Phasin protein</fullName>
    </submittedName>
</protein>
<dbReference type="STRING" id="1514904.SU32_06990"/>
<keyword evidence="3" id="KW-1185">Reference proteome</keyword>
<evidence type="ECO:0000313" key="3">
    <source>
        <dbReference type="Proteomes" id="UP000038011"/>
    </source>
</evidence>
<dbReference type="Proteomes" id="UP000038011">
    <property type="component" value="Unassembled WGS sequence"/>
</dbReference>
<organism evidence="2 3">
    <name type="scientific">Ahrensia marina</name>
    <dbReference type="NCBI Taxonomy" id="1514904"/>
    <lineage>
        <taxon>Bacteria</taxon>
        <taxon>Pseudomonadati</taxon>
        <taxon>Pseudomonadota</taxon>
        <taxon>Alphaproteobacteria</taxon>
        <taxon>Hyphomicrobiales</taxon>
        <taxon>Ahrensiaceae</taxon>
        <taxon>Ahrensia</taxon>
    </lineage>
</organism>
<gene>
    <name evidence="2" type="ORF">SU32_06990</name>
</gene>
<dbReference type="InterPro" id="IPR018968">
    <property type="entry name" value="Phasin"/>
</dbReference>
<accession>A0A0M9GNF8</accession>
<dbReference type="EMBL" id="JXMU01000009">
    <property type="protein sequence ID" value="KPB01619.1"/>
    <property type="molecule type" value="Genomic_DNA"/>
</dbReference>
<dbReference type="AlphaFoldDB" id="A0A0M9GNF8"/>
<feature type="domain" description="Phasin" evidence="1">
    <location>
        <begin position="6"/>
        <end position="103"/>
    </location>
</feature>
<dbReference type="PATRIC" id="fig|1514904.3.peg.3433"/>
<proteinExistence type="predicted"/>
<dbReference type="OrthoDB" id="7678100at2"/>
<dbReference type="Pfam" id="PF09361">
    <property type="entry name" value="Phasin_2"/>
    <property type="match status" value="1"/>
</dbReference>
<name>A0A0M9GNF8_9HYPH</name>
<evidence type="ECO:0000259" key="1">
    <source>
        <dbReference type="Pfam" id="PF09361"/>
    </source>
</evidence>
<reference evidence="2 3" key="1">
    <citation type="submission" date="2015-01" db="EMBL/GenBank/DDBJ databases">
        <title>Ahrensia donghaiensis sp. nov., a novel dimethylsulphoniopropionate-cleavage bacterium isolated from seawater and emended descriptions of the genus Ahrensia and Ahrensia kielensis.</title>
        <authorList>
            <person name="Liu J."/>
        </authorList>
    </citation>
    <scope>NUCLEOTIDE SEQUENCE [LARGE SCALE GENOMIC DNA]</scope>
    <source>
        <strain evidence="2 3">LZD062</strain>
    </source>
</reference>
<sequence length="117" mass="12765">MIKSFEEISKTNKEVMDSSLKSYASLTKGMQTIAAEATDFSKSQYETGTAAFEKLTATKSVEKAMEVQTEYAKSAYEAMVAQATKMSELYMNVAKEAFQPFEAFVPAAATPAAKTTK</sequence>